<keyword evidence="9" id="KW-0809">Transit peptide</keyword>
<dbReference type="GO" id="GO:0016787">
    <property type="term" value="F:hydrolase activity"/>
    <property type="evidence" value="ECO:0007669"/>
    <property type="project" value="UniProtKB-KW"/>
</dbReference>
<feature type="compositionally biased region" description="Low complexity" evidence="12">
    <location>
        <begin position="1174"/>
        <end position="1193"/>
    </location>
</feature>
<dbReference type="Gene3D" id="1.20.272.40">
    <property type="match status" value="1"/>
</dbReference>
<evidence type="ECO:0000256" key="2">
    <source>
        <dbReference type="ARBA" id="ARBA00001946"/>
    </source>
</evidence>
<dbReference type="GeneID" id="20528278"/>
<dbReference type="GO" id="GO:0045025">
    <property type="term" value="C:mitochondrial degradosome"/>
    <property type="evidence" value="ECO:0007669"/>
    <property type="project" value="TreeGrafter"/>
</dbReference>
<feature type="domain" description="Helicase C-terminal" evidence="13">
    <location>
        <begin position="543"/>
        <end position="734"/>
    </location>
</feature>
<feature type="compositionally biased region" description="Gly residues" evidence="12">
    <location>
        <begin position="1250"/>
        <end position="1260"/>
    </location>
</feature>
<evidence type="ECO:0000313" key="14">
    <source>
        <dbReference type="EMBL" id="KCV70091.1"/>
    </source>
</evidence>
<dbReference type="GO" id="GO:0000965">
    <property type="term" value="P:mitochondrial RNA 3'-end processing"/>
    <property type="evidence" value="ECO:0007669"/>
    <property type="project" value="TreeGrafter"/>
</dbReference>
<evidence type="ECO:0000256" key="9">
    <source>
        <dbReference type="ARBA" id="ARBA00022946"/>
    </source>
</evidence>
<dbReference type="Pfam" id="PF00271">
    <property type="entry name" value="Helicase_C"/>
    <property type="match status" value="1"/>
</dbReference>
<dbReference type="InterPro" id="IPR044774">
    <property type="entry name" value="Suv3_DEXQc"/>
</dbReference>
<dbReference type="Proteomes" id="UP000030693">
    <property type="component" value="Unassembled WGS sequence"/>
</dbReference>
<comment type="catalytic activity">
    <reaction evidence="11">
        <text>ATP + H2O = ADP + phosphate + H(+)</text>
        <dbReference type="Rhea" id="RHEA:13065"/>
        <dbReference type="ChEBI" id="CHEBI:15377"/>
        <dbReference type="ChEBI" id="CHEBI:15378"/>
        <dbReference type="ChEBI" id="CHEBI:30616"/>
        <dbReference type="ChEBI" id="CHEBI:43474"/>
        <dbReference type="ChEBI" id="CHEBI:456216"/>
        <dbReference type="EC" id="3.6.4.13"/>
    </reaction>
</comment>
<feature type="compositionally biased region" description="Polar residues" evidence="12">
    <location>
        <begin position="1201"/>
        <end position="1227"/>
    </location>
</feature>
<evidence type="ECO:0000313" key="15">
    <source>
        <dbReference type="Proteomes" id="UP000030693"/>
    </source>
</evidence>
<dbReference type="Gene3D" id="1.20.58.1080">
    <property type="match status" value="1"/>
</dbReference>
<keyword evidence="8" id="KW-0067">ATP-binding</keyword>
<dbReference type="eggNOG" id="KOG0953">
    <property type="taxonomic scope" value="Eukaryota"/>
</dbReference>
<evidence type="ECO:0000256" key="5">
    <source>
        <dbReference type="ARBA" id="ARBA00022741"/>
    </source>
</evidence>
<protein>
    <recommendedName>
        <fullName evidence="4">RNA helicase</fullName>
        <ecNumber evidence="4">3.6.4.13</ecNumber>
    </recommendedName>
</protein>
<keyword evidence="7" id="KW-0347">Helicase</keyword>
<dbReference type="SMART" id="SM00490">
    <property type="entry name" value="HELICc"/>
    <property type="match status" value="1"/>
</dbReference>
<comment type="cofactor">
    <cofactor evidence="2">
        <name>Mg(2+)</name>
        <dbReference type="ChEBI" id="CHEBI:18420"/>
    </cofactor>
</comment>
<sequence length="1277" mass="140942">MLRLSLVALRQASRPAFRPTALARVAPVPAAAVMPPTTRIRLCRHFSSLHVDRAPDAEHHAGPEPVPSMGPTPYDGSLHVDPADIQFALDNLPTDPTEQQQLAERLLRSVRGNLTLLPEVELLSFLAIAPPRLLNTIAKNVGISTRMERPAVQRAVAAHFLNSATPFVESRSASSDPATGLSYADPAWWDGGMSPGSDILNHLNKQRQHRLSVPPGARQLPPPPADLLAGTEFTFFLQNRASFAYDLTIPPLDLDDLTSPMTKHLSWVARHTSNMPSVRSLNRLRKMWNDMRRSRHFNNFFIRNFIPSTIHKELAIMFESLLFDHPDKHGLFLGMALELERLQDQEYIQGLKLTPKEAVIMSSRLFNSISNAYMEALGELAANYFHPSISAYRNLCQFSDMRMPHAFYPQARSMKRKIIYHAGPTNSGKTFRAIQALRKSESGIFCGPLRLLALEVFDKLNQAGVPTSLLTGQEQKQTPGAQHASCTVEKACSLFPVISPVEVAVIDEIQLLADAQRGWAWTQAVLSAPAKEIHVCGDATAIDILQRITALTGDEFEVHEYHRRSQLAVEKSAFGTDFTKLERGDCVIAFSRRELHSLKTRIESETSHKCCIIYGRLPPETRAMQARLFNDPNSPYTILLASDAVGMGLNLNIRRIIFSTLLKFDGTTNVPLSTSHIKQIAGRAGRSSSDWDIGYVTSFSPEDLPVIKKALKTELESAQRAGLTPVDEQIINVASIYPELPLSSLVSLLLSTVQTDSNYFVCDTKELLQLADVIQPVPLTLEERLLFVRAPISASSDSVVFALKRFAEQYAEAKIVAFEFRMPFPSNSRKTLASLEEFYSIADLYLWLNQRLDGFVDALPAELLRIQASLSLNSMIAKADSKKPAITSREAVDPLRLNIEDLLAIPLLSALPAEVAGKLISIDMPLLTVADAWQRIADLGLVLSDYGQLVLPSDEPPEEQAWESAAQPEHQSKPTPNSPEITGYAVDRDDYQFRKPVVRMQRFGKQVLASRSGDPIFGLAFNPDDVPAEEAEGDSQARDSSPPSERSVTLEELARHFPHQDFSTLSPSQLRVLSTFYLDSMDTEGKDAASGGWGEAHMPSEPQPLDPWQQQQQQQQYQHQQHQQQYQQHQQHQQHQQQYQQHQQHQQDQQDQQQWHTDPQEPVMSDLQGELLDEVAPVASAASSEPTSGSSHAFTMAAGSSVGNRFSWTRSGLSSPLQGVSRNGEATSASSSGNPPAASRGGRFLFSTGGASGGRGGGPPAGQSSPKPPSSLGGWGI</sequence>
<dbReference type="GO" id="GO:0005524">
    <property type="term" value="F:ATP binding"/>
    <property type="evidence" value="ECO:0007669"/>
    <property type="project" value="UniProtKB-KW"/>
</dbReference>
<dbReference type="Pfam" id="PF18147">
    <property type="entry name" value="Suv3_C_1"/>
    <property type="match status" value="1"/>
</dbReference>
<organism evidence="14">
    <name type="scientific">Fonticula alba</name>
    <name type="common">Slime mold</name>
    <dbReference type="NCBI Taxonomy" id="691883"/>
    <lineage>
        <taxon>Eukaryota</taxon>
        <taxon>Rotosphaerida</taxon>
        <taxon>Fonticulaceae</taxon>
        <taxon>Fonticula</taxon>
    </lineage>
</organism>
<name>A0A058Z7L1_FONAL</name>
<dbReference type="InterPro" id="IPR055206">
    <property type="entry name" value="DEXQc_SUV3"/>
</dbReference>
<comment type="cofactor">
    <cofactor evidence="1">
        <name>Mn(2+)</name>
        <dbReference type="ChEBI" id="CHEBI:29035"/>
    </cofactor>
</comment>
<dbReference type="PANTHER" id="PTHR12131">
    <property type="entry name" value="ATP-DEPENDENT RNA AND DNA HELICASE"/>
    <property type="match status" value="1"/>
</dbReference>
<dbReference type="InterPro" id="IPR041082">
    <property type="entry name" value="Suv3_C_1"/>
</dbReference>
<dbReference type="CDD" id="cd18805">
    <property type="entry name" value="SF2_C_suv3"/>
    <property type="match status" value="1"/>
</dbReference>
<dbReference type="EC" id="3.6.4.13" evidence="4"/>
<dbReference type="CDD" id="cd17913">
    <property type="entry name" value="DEXQc_Suv3"/>
    <property type="match status" value="1"/>
</dbReference>
<dbReference type="PROSITE" id="PS51194">
    <property type="entry name" value="HELICASE_CTER"/>
    <property type="match status" value="1"/>
</dbReference>
<feature type="region of interest" description="Disordered" evidence="12">
    <location>
        <begin position="1084"/>
        <end position="1277"/>
    </location>
</feature>
<evidence type="ECO:0000256" key="7">
    <source>
        <dbReference type="ARBA" id="ARBA00022806"/>
    </source>
</evidence>
<dbReference type="Pfam" id="PF22527">
    <property type="entry name" value="DEXQc_Suv3"/>
    <property type="match status" value="1"/>
</dbReference>
<feature type="compositionally biased region" description="Low complexity" evidence="12">
    <location>
        <begin position="1109"/>
        <end position="1154"/>
    </location>
</feature>
<dbReference type="FunFam" id="3.40.50.300:FF:000269">
    <property type="entry name" value="ATP-dependent RNA helicase SUPV3L1, mitochondrial"/>
    <property type="match status" value="1"/>
</dbReference>
<dbReference type="InterPro" id="IPR050699">
    <property type="entry name" value="RNA-DNA_Helicase"/>
</dbReference>
<keyword evidence="5" id="KW-0547">Nucleotide-binding</keyword>
<keyword evidence="6" id="KW-0378">Hydrolase</keyword>
<feature type="region of interest" description="Disordered" evidence="12">
    <location>
        <begin position="1014"/>
        <end position="1048"/>
    </location>
</feature>
<accession>A0A058Z7L1</accession>
<dbReference type="PANTHER" id="PTHR12131:SF1">
    <property type="entry name" value="ATP-DEPENDENT RNA HELICASE SUPV3L1, MITOCHONDRIAL-RELATED"/>
    <property type="match status" value="1"/>
</dbReference>
<dbReference type="RefSeq" id="XP_009495697.1">
    <property type="nucleotide sequence ID" value="XM_009497422.1"/>
</dbReference>
<feature type="region of interest" description="Disordered" evidence="12">
    <location>
        <begin position="954"/>
        <end position="985"/>
    </location>
</feature>
<dbReference type="Gene3D" id="3.40.50.300">
    <property type="entry name" value="P-loop containing nucleotide triphosphate hydrolases"/>
    <property type="match status" value="2"/>
</dbReference>
<evidence type="ECO:0000256" key="4">
    <source>
        <dbReference type="ARBA" id="ARBA00012552"/>
    </source>
</evidence>
<dbReference type="FunFam" id="3.40.50.300:FF:000957">
    <property type="entry name" value="ATP-dependent RNA helicase SUV3L, mitochondrial"/>
    <property type="match status" value="1"/>
</dbReference>
<proteinExistence type="predicted"/>
<dbReference type="GO" id="GO:0003724">
    <property type="term" value="F:RNA helicase activity"/>
    <property type="evidence" value="ECO:0007669"/>
    <property type="project" value="UniProtKB-EC"/>
</dbReference>
<dbReference type="AlphaFoldDB" id="A0A058Z7L1"/>
<dbReference type="InterPro" id="IPR027417">
    <property type="entry name" value="P-loop_NTPase"/>
</dbReference>
<dbReference type="EMBL" id="KB932205">
    <property type="protein sequence ID" value="KCV70091.1"/>
    <property type="molecule type" value="Genomic_DNA"/>
</dbReference>
<reference evidence="14" key="1">
    <citation type="submission" date="2013-04" db="EMBL/GenBank/DDBJ databases">
        <title>The Genome Sequence of Fonticula alba ATCC 38817.</title>
        <authorList>
            <consortium name="The Broad Institute Genomics Platform"/>
            <person name="Russ C."/>
            <person name="Cuomo C."/>
            <person name="Burger G."/>
            <person name="Gray M.W."/>
            <person name="Holland P.W.H."/>
            <person name="King N."/>
            <person name="Lang F.B.F."/>
            <person name="Roger A.J."/>
            <person name="Ruiz-Trillo I."/>
            <person name="Brown M."/>
            <person name="Walker B."/>
            <person name="Young S."/>
            <person name="Zeng Q."/>
            <person name="Gargeya S."/>
            <person name="Fitzgerald M."/>
            <person name="Haas B."/>
            <person name="Abouelleil A."/>
            <person name="Allen A.W."/>
            <person name="Alvarado L."/>
            <person name="Arachchi H.M."/>
            <person name="Berlin A.M."/>
            <person name="Chapman S.B."/>
            <person name="Gainer-Dewar J."/>
            <person name="Goldberg J."/>
            <person name="Griggs A."/>
            <person name="Gujja S."/>
            <person name="Hansen M."/>
            <person name="Howarth C."/>
            <person name="Imamovic A."/>
            <person name="Ireland A."/>
            <person name="Larimer J."/>
            <person name="McCowan C."/>
            <person name="Murphy C."/>
            <person name="Pearson M."/>
            <person name="Poon T.W."/>
            <person name="Priest M."/>
            <person name="Roberts A."/>
            <person name="Saif S."/>
            <person name="Shea T."/>
            <person name="Sisk P."/>
            <person name="Sykes S."/>
            <person name="Wortman J."/>
            <person name="Nusbaum C."/>
            <person name="Birren B."/>
        </authorList>
    </citation>
    <scope>NUCLEOTIDE SEQUENCE [LARGE SCALE GENOMIC DNA]</scope>
    <source>
        <strain evidence="14">ATCC 38817</strain>
    </source>
</reference>
<dbReference type="STRING" id="691883.A0A058Z7L1"/>
<feature type="compositionally biased region" description="Polar residues" evidence="12">
    <location>
        <begin position="1038"/>
        <end position="1047"/>
    </location>
</feature>
<keyword evidence="15" id="KW-1185">Reference proteome</keyword>
<evidence type="ECO:0000256" key="10">
    <source>
        <dbReference type="ARBA" id="ARBA00023128"/>
    </source>
</evidence>
<dbReference type="OrthoDB" id="6692397at2759"/>
<evidence type="ECO:0000256" key="1">
    <source>
        <dbReference type="ARBA" id="ARBA00001936"/>
    </source>
</evidence>
<evidence type="ECO:0000256" key="3">
    <source>
        <dbReference type="ARBA" id="ARBA00004173"/>
    </source>
</evidence>
<evidence type="ECO:0000256" key="12">
    <source>
        <dbReference type="SAM" id="MobiDB-lite"/>
    </source>
</evidence>
<evidence type="ECO:0000256" key="6">
    <source>
        <dbReference type="ARBA" id="ARBA00022801"/>
    </source>
</evidence>
<comment type="subcellular location">
    <subcellularLocation>
        <location evidence="3">Mitochondrion</location>
    </subcellularLocation>
</comment>
<keyword evidence="10" id="KW-0496">Mitochondrion</keyword>
<evidence type="ECO:0000256" key="8">
    <source>
        <dbReference type="ARBA" id="ARBA00022840"/>
    </source>
</evidence>
<feature type="compositionally biased region" description="Low complexity" evidence="12">
    <location>
        <begin position="1228"/>
        <end position="1242"/>
    </location>
</feature>
<evidence type="ECO:0000256" key="11">
    <source>
        <dbReference type="ARBA" id="ARBA00047984"/>
    </source>
</evidence>
<evidence type="ECO:0000259" key="13">
    <source>
        <dbReference type="PROSITE" id="PS51194"/>
    </source>
</evidence>
<gene>
    <name evidence="14" type="ORF">H696_03553</name>
</gene>
<dbReference type="SUPFAM" id="SSF52540">
    <property type="entry name" value="P-loop containing nucleoside triphosphate hydrolases"/>
    <property type="match status" value="1"/>
</dbReference>
<dbReference type="InterPro" id="IPR001650">
    <property type="entry name" value="Helicase_C-like"/>
</dbReference>